<dbReference type="PANTHER" id="PTHR37610:SF75">
    <property type="entry name" value="RETROTRANSPOSON COPIA-LIKE N-TERMINAL DOMAIN-CONTAINING PROTEIN"/>
    <property type="match status" value="1"/>
</dbReference>
<name>A5BQW4_VITVI</name>
<protein>
    <submittedName>
        <fullName evidence="1">Uncharacterized protein</fullName>
    </submittedName>
</protein>
<dbReference type="ExpressionAtlas" id="A5BQW4">
    <property type="expression patterns" value="baseline and differential"/>
</dbReference>
<dbReference type="AlphaFoldDB" id="A5BQW4"/>
<gene>
    <name evidence="1" type="ORF">VITISV_020870</name>
</gene>
<reference evidence="1" key="1">
    <citation type="journal article" date="2007" name="PLoS ONE">
        <title>The first genome sequence of an elite grapevine cultivar (Pinot noir Vitis vinifera L.): coping with a highly heterozygous genome.</title>
        <authorList>
            <person name="Velasco R."/>
            <person name="Zharkikh A."/>
            <person name="Troggio M."/>
            <person name="Cartwright D.A."/>
            <person name="Cestaro A."/>
            <person name="Pruss D."/>
            <person name="Pindo M."/>
            <person name="FitzGerald L.M."/>
            <person name="Vezzulli S."/>
            <person name="Reid J."/>
            <person name="Malacarne G."/>
            <person name="Iliev D."/>
            <person name="Coppola G."/>
            <person name="Wardell B."/>
            <person name="Micheletti D."/>
            <person name="Macalma T."/>
            <person name="Facci M."/>
            <person name="Mitchell J.T."/>
            <person name="Perazzolli M."/>
            <person name="Eldredge G."/>
            <person name="Gatto P."/>
            <person name="Oyzerski R."/>
            <person name="Moretto M."/>
            <person name="Gutin N."/>
            <person name="Stefanini M."/>
            <person name="Chen Y."/>
            <person name="Segala C."/>
            <person name="Davenport C."/>
            <person name="Dematte L."/>
            <person name="Mraz A."/>
            <person name="Battilana J."/>
            <person name="Stormo K."/>
            <person name="Costa F."/>
            <person name="Tao Q."/>
            <person name="Si-Ammour A."/>
            <person name="Harkins T."/>
            <person name="Lackey A."/>
            <person name="Perbost C."/>
            <person name="Taillon B."/>
            <person name="Stella A."/>
            <person name="Solovyev V."/>
            <person name="Fawcett J.A."/>
            <person name="Sterck L."/>
            <person name="Vandepoele K."/>
            <person name="Grando S.M."/>
            <person name="Toppo S."/>
            <person name="Moser C."/>
            <person name="Lanchbury J."/>
            <person name="Bogden R."/>
            <person name="Skolnick M."/>
            <person name="Sgaramella V."/>
            <person name="Bhatnagar S.K."/>
            <person name="Fontana P."/>
            <person name="Gutin A."/>
            <person name="Van de Peer Y."/>
            <person name="Salamini F."/>
            <person name="Viola R."/>
        </authorList>
    </citation>
    <scope>NUCLEOTIDE SEQUENCE</scope>
</reference>
<dbReference type="PANTHER" id="PTHR37610">
    <property type="entry name" value="CCHC-TYPE DOMAIN-CONTAINING PROTEIN"/>
    <property type="match status" value="1"/>
</dbReference>
<dbReference type="EMBL" id="AM467940">
    <property type="protein sequence ID" value="CAN81375.1"/>
    <property type="molecule type" value="Genomic_DNA"/>
</dbReference>
<organism evidence="1">
    <name type="scientific">Vitis vinifera</name>
    <name type="common">Grape</name>
    <dbReference type="NCBI Taxonomy" id="29760"/>
    <lineage>
        <taxon>Eukaryota</taxon>
        <taxon>Viridiplantae</taxon>
        <taxon>Streptophyta</taxon>
        <taxon>Embryophyta</taxon>
        <taxon>Tracheophyta</taxon>
        <taxon>Spermatophyta</taxon>
        <taxon>Magnoliopsida</taxon>
        <taxon>eudicotyledons</taxon>
        <taxon>Gunneridae</taxon>
        <taxon>Pentapetalae</taxon>
        <taxon>rosids</taxon>
        <taxon>Vitales</taxon>
        <taxon>Vitaceae</taxon>
        <taxon>Viteae</taxon>
        <taxon>Vitis</taxon>
    </lineage>
</organism>
<accession>A5BQW4</accession>
<proteinExistence type="predicted"/>
<evidence type="ECO:0000313" key="1">
    <source>
        <dbReference type="EMBL" id="CAN81375.1"/>
    </source>
</evidence>
<sequence length="374" mass="42068">MAATECIQGRPRTALYGETDAFTKNSASARIVFATTSKVSCPATVPGEVARNVSALEHSLWSLLPIGKGSVISSLLSPNGRAGRALPPCWRSGWLYQGPPPSWLGYFSPGTLAMGNWAKELAISAFCSQLLTTKYKPKCSIYDNRIMDEDLHCISETPQFERPDSAEKAIELLVQDQDYTGKIKELQAYLDKVNEIVKPGCSPEVLKVALNSISSLNSNLQLMVHKLNKKNYLESAQFLKLAIERRGKLGHLTSEVTKPTTNDLFLKKWQSESSLVIAWFINSMELAIGKPYLFLPTTKYFWANVTLPLLQRDSDFMENSNDCACHEKKEKNDQVYMFLISLNQNLDEVREWILGRKPLPSIREVFFEVRCEES</sequence>